<dbReference type="InterPro" id="IPR036259">
    <property type="entry name" value="MFS_trans_sf"/>
</dbReference>
<feature type="transmembrane region" description="Helical" evidence="7">
    <location>
        <begin position="118"/>
        <end position="139"/>
    </location>
</feature>
<feature type="transmembrane region" description="Helical" evidence="7">
    <location>
        <begin position="387"/>
        <end position="411"/>
    </location>
</feature>
<gene>
    <name evidence="9" type="ORF">HF519_12140</name>
</gene>
<sequence>MTERPAGTVDAGRRLPRPLRPFRHREYRYLAASLAASLFASGLWLVAIVWQVIDLGGGPSELSIVAAASSLGLLASALIGGVAADRLPRRALLMAVEGVRILSATAAGLLAVVGLLELWHLAVAAFVIGAAEAFFFPAYSALLPTLLPADELLAANGVEGTLRPIAQQALGPALAGVLVGAFLPGVALLLAGGMYTAALVALAAMRPLPAPAPAGGSTVLLDLGEGFAYLFRTGWLFASLAFATVYVLVITGPIEVLLPFAVRDRTGGGASGFALVLASYGVGAALGSLLVSWWRLPRRYLTAILLLWGAGAAPLAVLGLTRELWVMAVALFVVGFTGAAGMVIWGTLLQRRVPPHLLGRISSLDFFVSLALMPVSMALAGPVGERLGIPITFVLVGVVPVFLAVAAILGWRLPRDEIANPLDARPADDPAPVTTS</sequence>
<keyword evidence="2" id="KW-0813">Transport</keyword>
<dbReference type="PROSITE" id="PS50850">
    <property type="entry name" value="MFS"/>
    <property type="match status" value="1"/>
</dbReference>
<dbReference type="Proteomes" id="UP000586918">
    <property type="component" value="Unassembled WGS sequence"/>
</dbReference>
<keyword evidence="5 7" id="KW-1133">Transmembrane helix</keyword>
<evidence type="ECO:0000256" key="2">
    <source>
        <dbReference type="ARBA" id="ARBA00022448"/>
    </source>
</evidence>
<dbReference type="GO" id="GO:0005886">
    <property type="term" value="C:plasma membrane"/>
    <property type="evidence" value="ECO:0007669"/>
    <property type="project" value="UniProtKB-SubCell"/>
</dbReference>
<feature type="transmembrane region" description="Helical" evidence="7">
    <location>
        <begin position="173"/>
        <end position="204"/>
    </location>
</feature>
<dbReference type="InterPro" id="IPR010290">
    <property type="entry name" value="TM_effector"/>
</dbReference>
<organism evidence="9 10">
    <name type="scientific">Pseudonocardia bannensis</name>
    <dbReference type="NCBI Taxonomy" id="630973"/>
    <lineage>
        <taxon>Bacteria</taxon>
        <taxon>Bacillati</taxon>
        <taxon>Actinomycetota</taxon>
        <taxon>Actinomycetes</taxon>
        <taxon>Pseudonocardiales</taxon>
        <taxon>Pseudonocardiaceae</taxon>
        <taxon>Pseudonocardia</taxon>
    </lineage>
</organism>
<accession>A0A848DHZ4</accession>
<protein>
    <submittedName>
        <fullName evidence="9">MFS transporter</fullName>
    </submittedName>
</protein>
<feature type="transmembrane region" description="Helical" evidence="7">
    <location>
        <begin position="238"/>
        <end position="261"/>
    </location>
</feature>
<dbReference type="AlphaFoldDB" id="A0A848DHZ4"/>
<evidence type="ECO:0000313" key="10">
    <source>
        <dbReference type="Proteomes" id="UP000586918"/>
    </source>
</evidence>
<dbReference type="PANTHER" id="PTHR23513:SF11">
    <property type="entry name" value="STAPHYLOFERRIN A TRANSPORTER"/>
    <property type="match status" value="1"/>
</dbReference>
<dbReference type="Gene3D" id="1.20.1250.20">
    <property type="entry name" value="MFS general substrate transporter like domains"/>
    <property type="match status" value="2"/>
</dbReference>
<dbReference type="EMBL" id="JAAXKZ010000036">
    <property type="protein sequence ID" value="NMH92308.1"/>
    <property type="molecule type" value="Genomic_DNA"/>
</dbReference>
<feature type="transmembrane region" description="Helical" evidence="7">
    <location>
        <begin position="324"/>
        <end position="349"/>
    </location>
</feature>
<feature type="transmembrane region" description="Helical" evidence="7">
    <location>
        <begin position="29"/>
        <end position="50"/>
    </location>
</feature>
<keyword evidence="6 7" id="KW-0472">Membrane</keyword>
<feature type="domain" description="Major facilitator superfamily (MFS) profile" evidence="8">
    <location>
        <begin position="1"/>
        <end position="415"/>
    </location>
</feature>
<dbReference type="InterPro" id="IPR020846">
    <property type="entry name" value="MFS_dom"/>
</dbReference>
<dbReference type="SUPFAM" id="SSF103473">
    <property type="entry name" value="MFS general substrate transporter"/>
    <property type="match status" value="1"/>
</dbReference>
<dbReference type="Pfam" id="PF05977">
    <property type="entry name" value="MFS_3"/>
    <property type="match status" value="1"/>
</dbReference>
<evidence type="ECO:0000256" key="1">
    <source>
        <dbReference type="ARBA" id="ARBA00004651"/>
    </source>
</evidence>
<evidence type="ECO:0000313" key="9">
    <source>
        <dbReference type="EMBL" id="NMH92308.1"/>
    </source>
</evidence>
<evidence type="ECO:0000256" key="5">
    <source>
        <dbReference type="ARBA" id="ARBA00022989"/>
    </source>
</evidence>
<name>A0A848DHZ4_9PSEU</name>
<feature type="transmembrane region" description="Helical" evidence="7">
    <location>
        <begin position="361"/>
        <end position="381"/>
    </location>
</feature>
<keyword evidence="4 7" id="KW-0812">Transmembrane</keyword>
<dbReference type="GO" id="GO:0022857">
    <property type="term" value="F:transmembrane transporter activity"/>
    <property type="evidence" value="ECO:0007669"/>
    <property type="project" value="InterPro"/>
</dbReference>
<keyword evidence="3" id="KW-1003">Cell membrane</keyword>
<feature type="transmembrane region" description="Helical" evidence="7">
    <location>
        <begin position="300"/>
        <end position="318"/>
    </location>
</feature>
<comment type="caution">
    <text evidence="9">The sequence shown here is derived from an EMBL/GenBank/DDBJ whole genome shotgun (WGS) entry which is preliminary data.</text>
</comment>
<comment type="subcellular location">
    <subcellularLocation>
        <location evidence="1">Cell membrane</location>
        <topology evidence="1">Multi-pass membrane protein</topology>
    </subcellularLocation>
</comment>
<keyword evidence="10" id="KW-1185">Reference proteome</keyword>
<proteinExistence type="predicted"/>
<feature type="transmembrane region" description="Helical" evidence="7">
    <location>
        <begin position="273"/>
        <end position="293"/>
    </location>
</feature>
<evidence type="ECO:0000256" key="6">
    <source>
        <dbReference type="ARBA" id="ARBA00023136"/>
    </source>
</evidence>
<evidence type="ECO:0000259" key="8">
    <source>
        <dbReference type="PROSITE" id="PS50850"/>
    </source>
</evidence>
<dbReference type="CDD" id="cd06173">
    <property type="entry name" value="MFS_MefA_like"/>
    <property type="match status" value="1"/>
</dbReference>
<evidence type="ECO:0000256" key="3">
    <source>
        <dbReference type="ARBA" id="ARBA00022475"/>
    </source>
</evidence>
<feature type="transmembrane region" description="Helical" evidence="7">
    <location>
        <begin position="62"/>
        <end position="84"/>
    </location>
</feature>
<evidence type="ECO:0000256" key="7">
    <source>
        <dbReference type="SAM" id="Phobius"/>
    </source>
</evidence>
<evidence type="ECO:0000256" key="4">
    <source>
        <dbReference type="ARBA" id="ARBA00022692"/>
    </source>
</evidence>
<dbReference type="RefSeq" id="WP_169413022.1">
    <property type="nucleotide sequence ID" value="NZ_JAAXKZ010000036.1"/>
</dbReference>
<reference evidence="9 10" key="1">
    <citation type="submission" date="2020-04" db="EMBL/GenBank/DDBJ databases">
        <authorList>
            <person name="Klaysubun C."/>
            <person name="Duangmal K."/>
            <person name="Lipun K."/>
        </authorList>
    </citation>
    <scope>NUCLEOTIDE SEQUENCE [LARGE SCALE GENOMIC DNA]</scope>
    <source>
        <strain evidence="9 10">DSM 45300</strain>
    </source>
</reference>
<dbReference type="PANTHER" id="PTHR23513">
    <property type="entry name" value="INTEGRAL MEMBRANE EFFLUX PROTEIN-RELATED"/>
    <property type="match status" value="1"/>
</dbReference>